<dbReference type="KEGG" id="mpp:MICPUCDRAFT_57549"/>
<dbReference type="GO" id="GO:0003723">
    <property type="term" value="F:RNA binding"/>
    <property type="evidence" value="ECO:0007669"/>
    <property type="project" value="InterPro"/>
</dbReference>
<feature type="domain" description="Pseudouridine synthase RsuA/RluA-like" evidence="3">
    <location>
        <begin position="260"/>
        <end position="427"/>
    </location>
</feature>
<keyword evidence="5" id="KW-1185">Reference proteome</keyword>
<evidence type="ECO:0000313" key="5">
    <source>
        <dbReference type="Proteomes" id="UP000001876"/>
    </source>
</evidence>
<dbReference type="InterPro" id="IPR006224">
    <property type="entry name" value="PsdUridine_synth_RluA-like_CS"/>
</dbReference>
<dbReference type="InterPro" id="IPR006145">
    <property type="entry name" value="PsdUridine_synth_RsuA/RluA"/>
</dbReference>
<dbReference type="eggNOG" id="KOG1919">
    <property type="taxonomic scope" value="Eukaryota"/>
</dbReference>
<evidence type="ECO:0000256" key="2">
    <source>
        <dbReference type="SAM" id="MobiDB-lite"/>
    </source>
</evidence>
<dbReference type="RefSeq" id="XP_003058252.1">
    <property type="nucleotide sequence ID" value="XM_003058206.1"/>
</dbReference>
<feature type="region of interest" description="Disordered" evidence="2">
    <location>
        <begin position="39"/>
        <end position="63"/>
    </location>
</feature>
<dbReference type="EMBL" id="GG663738">
    <property type="protein sequence ID" value="EEH58203.1"/>
    <property type="molecule type" value="Genomic_DNA"/>
</dbReference>
<reference evidence="4 5" key="1">
    <citation type="journal article" date="2009" name="Science">
        <title>Green evolution and dynamic adaptations revealed by genomes of the marine picoeukaryotes Micromonas.</title>
        <authorList>
            <person name="Worden A.Z."/>
            <person name="Lee J.H."/>
            <person name="Mock T."/>
            <person name="Rouze P."/>
            <person name="Simmons M.P."/>
            <person name="Aerts A.L."/>
            <person name="Allen A.E."/>
            <person name="Cuvelier M.L."/>
            <person name="Derelle E."/>
            <person name="Everett M.V."/>
            <person name="Foulon E."/>
            <person name="Grimwood J."/>
            <person name="Gundlach H."/>
            <person name="Henrissat B."/>
            <person name="Napoli C."/>
            <person name="McDonald S.M."/>
            <person name="Parker M.S."/>
            <person name="Rombauts S."/>
            <person name="Salamov A."/>
            <person name="Von Dassow P."/>
            <person name="Badger J.H."/>
            <person name="Coutinho P.M."/>
            <person name="Demir E."/>
            <person name="Dubchak I."/>
            <person name="Gentemann C."/>
            <person name="Eikrem W."/>
            <person name="Gready J.E."/>
            <person name="John U."/>
            <person name="Lanier W."/>
            <person name="Lindquist E.A."/>
            <person name="Lucas S."/>
            <person name="Mayer K.F."/>
            <person name="Moreau H."/>
            <person name="Not F."/>
            <person name="Otillar R."/>
            <person name="Panaud O."/>
            <person name="Pangilinan J."/>
            <person name="Paulsen I."/>
            <person name="Piegu B."/>
            <person name="Poliakov A."/>
            <person name="Robbens S."/>
            <person name="Schmutz J."/>
            <person name="Toulza E."/>
            <person name="Wyss T."/>
            <person name="Zelensky A."/>
            <person name="Zhou K."/>
            <person name="Armbrust E.V."/>
            <person name="Bhattacharya D."/>
            <person name="Goodenough U.W."/>
            <person name="Van de Peer Y."/>
            <person name="Grigoriev I.V."/>
        </authorList>
    </citation>
    <scope>NUCLEOTIDE SEQUENCE [LARGE SCALE GENOMIC DNA]</scope>
    <source>
        <strain evidence="4 5">CCMP1545</strain>
    </source>
</reference>
<dbReference type="InterPro" id="IPR050188">
    <property type="entry name" value="RluA_PseudoU_synthase"/>
</dbReference>
<feature type="compositionally biased region" description="Low complexity" evidence="2">
    <location>
        <begin position="223"/>
        <end position="232"/>
    </location>
</feature>
<feature type="compositionally biased region" description="Basic and acidic residues" evidence="2">
    <location>
        <begin position="137"/>
        <end position="146"/>
    </location>
</feature>
<dbReference type="InterPro" id="IPR020103">
    <property type="entry name" value="PsdUridine_synth_cat_dom_sf"/>
</dbReference>
<dbReference type="OrthoDB" id="498383at2759"/>
<dbReference type="InterPro" id="IPR011990">
    <property type="entry name" value="TPR-like_helical_dom_sf"/>
</dbReference>
<evidence type="ECO:0000313" key="4">
    <source>
        <dbReference type="EMBL" id="EEH58203.1"/>
    </source>
</evidence>
<dbReference type="OMA" id="ACEVEFE"/>
<accession>C1MR71</accession>
<comment type="catalytic activity">
    <reaction evidence="1">
        <text>a uridine in RNA = a pseudouridine in RNA</text>
        <dbReference type="Rhea" id="RHEA:48348"/>
        <dbReference type="Rhea" id="RHEA-COMP:12068"/>
        <dbReference type="Rhea" id="RHEA-COMP:12069"/>
        <dbReference type="ChEBI" id="CHEBI:65314"/>
        <dbReference type="ChEBI" id="CHEBI:65315"/>
    </reaction>
</comment>
<dbReference type="Pfam" id="PF00849">
    <property type="entry name" value="PseudoU_synth_2"/>
    <property type="match status" value="1"/>
</dbReference>
<dbReference type="GeneID" id="9683319"/>
<dbReference type="PANTHER" id="PTHR21600">
    <property type="entry name" value="MITOCHONDRIAL RNA PSEUDOURIDINE SYNTHASE"/>
    <property type="match status" value="1"/>
</dbReference>
<name>C1MR71_MICPC</name>
<feature type="compositionally biased region" description="Basic residues" evidence="2">
    <location>
        <begin position="233"/>
        <end position="243"/>
    </location>
</feature>
<dbReference type="SUPFAM" id="SSF55120">
    <property type="entry name" value="Pseudouridine synthase"/>
    <property type="match status" value="1"/>
</dbReference>
<dbReference type="GO" id="GO:0009982">
    <property type="term" value="F:pseudouridine synthase activity"/>
    <property type="evidence" value="ECO:0007669"/>
    <property type="project" value="InterPro"/>
</dbReference>
<dbReference type="AlphaFoldDB" id="C1MR71"/>
<gene>
    <name evidence="4" type="ORF">MICPUCDRAFT_57549</name>
</gene>
<dbReference type="GO" id="GO:0001522">
    <property type="term" value="P:pseudouridine synthesis"/>
    <property type="evidence" value="ECO:0007669"/>
    <property type="project" value="InterPro"/>
</dbReference>
<dbReference type="CDD" id="cd02869">
    <property type="entry name" value="PseudoU_synth_RluA_like"/>
    <property type="match status" value="1"/>
</dbReference>
<organism evidence="5">
    <name type="scientific">Micromonas pusilla (strain CCMP1545)</name>
    <name type="common">Picoplanktonic green alga</name>
    <dbReference type="NCBI Taxonomy" id="564608"/>
    <lineage>
        <taxon>Eukaryota</taxon>
        <taxon>Viridiplantae</taxon>
        <taxon>Chlorophyta</taxon>
        <taxon>Mamiellophyceae</taxon>
        <taxon>Mamiellales</taxon>
        <taxon>Mamiellaceae</taxon>
        <taxon>Micromonas</taxon>
    </lineage>
</organism>
<sequence length="508" mass="52513">MAALASAAWVRVAPRARARCAHGGGARARWATTAARAVAGVESSEGATTEKSTTRDAKATREQPEETLLRYLASAYPAHFEPLLSDDDAARGVDASIAAWDELSSHDSTSLTEIVTRASGLAAVAAAAAKGSPKQGGGEKRSRSRPDPATSSARGKAAGMFNVVLSALAMRGGDDAAATATSIALERMPARGVSPDVVSYSLTAAACVRAGDDARASEVIAAASKASGAGKRANSKKSKKASKRPGAGAAPLVVVYEDDHFAAVSKPAGILTHPTGGASVDKRSVTLVDLALDAFGDEHVSALNGADARGIVHRLDKPTTGVMVIAKTDVAHALLVTAWYQRKVQKTYWAIVEGVPGRRRPKRRGDAEGEDAETEDHLFGVVDAPADGRPAKSDWKVLEIFNLPDATCSLVEVTPHTGRKHQVRSHMGAILGAPLVGDPLYRRGKPAATPAAAAAALTADGAKPGSVMFLHATSLRLEHPVTGEPMTLSAPVPDAFEELLGALRAAAK</sequence>
<feature type="region of interest" description="Disordered" evidence="2">
    <location>
        <begin position="223"/>
        <end position="245"/>
    </location>
</feature>
<dbReference type="Proteomes" id="UP000001876">
    <property type="component" value="Unassembled WGS sequence"/>
</dbReference>
<proteinExistence type="predicted"/>
<evidence type="ECO:0000256" key="1">
    <source>
        <dbReference type="ARBA" id="ARBA00000073"/>
    </source>
</evidence>
<feature type="region of interest" description="Disordered" evidence="2">
    <location>
        <begin position="128"/>
        <end position="155"/>
    </location>
</feature>
<evidence type="ECO:0000259" key="3">
    <source>
        <dbReference type="Pfam" id="PF00849"/>
    </source>
</evidence>
<protein>
    <submittedName>
        <fullName evidence="4">Predicted protein</fullName>
    </submittedName>
</protein>
<dbReference type="Gene3D" id="1.25.40.10">
    <property type="entry name" value="Tetratricopeptide repeat domain"/>
    <property type="match status" value="1"/>
</dbReference>
<dbReference type="Gene3D" id="3.30.2350.10">
    <property type="entry name" value="Pseudouridine synthase"/>
    <property type="match status" value="1"/>
</dbReference>
<feature type="compositionally biased region" description="Basic and acidic residues" evidence="2">
    <location>
        <begin position="52"/>
        <end position="63"/>
    </location>
</feature>
<dbReference type="PROSITE" id="PS01129">
    <property type="entry name" value="PSI_RLU"/>
    <property type="match status" value="1"/>
</dbReference>